<dbReference type="OrthoDB" id="8750466at2"/>
<organism evidence="2 3">
    <name type="scientific">Massilia aurea</name>
    <dbReference type="NCBI Taxonomy" id="373040"/>
    <lineage>
        <taxon>Bacteria</taxon>
        <taxon>Pseudomonadati</taxon>
        <taxon>Pseudomonadota</taxon>
        <taxon>Betaproteobacteria</taxon>
        <taxon>Burkholderiales</taxon>
        <taxon>Oxalobacteraceae</taxon>
        <taxon>Telluria group</taxon>
        <taxon>Massilia</taxon>
    </lineage>
</organism>
<gene>
    <name evidence="2" type="ORF">NM04_04580</name>
</gene>
<dbReference type="EMBL" id="JSAB01000039">
    <property type="protein sequence ID" value="RNF31915.1"/>
    <property type="molecule type" value="Genomic_DNA"/>
</dbReference>
<evidence type="ECO:0000313" key="3">
    <source>
        <dbReference type="Proteomes" id="UP000283254"/>
    </source>
</evidence>
<reference evidence="2" key="1">
    <citation type="submission" date="2014-10" db="EMBL/GenBank/DDBJ databases">
        <title>Massilia sp. genome.</title>
        <authorList>
            <person name="Xu B."/>
            <person name="Dai L."/>
            <person name="Huang Z."/>
        </authorList>
    </citation>
    <scope>NUCLEOTIDE SEQUENCE [LARGE SCALE GENOMIC DNA]</scope>
    <source>
        <strain evidence="2">CFS-1</strain>
    </source>
</reference>
<name>A0A422QPK6_9BURK</name>
<keyword evidence="3" id="KW-1185">Reference proteome</keyword>
<dbReference type="RefSeq" id="WP_123068367.1">
    <property type="nucleotide sequence ID" value="NZ_JSAB01000039.1"/>
</dbReference>
<evidence type="ECO:0000313" key="2">
    <source>
        <dbReference type="EMBL" id="RNF31915.1"/>
    </source>
</evidence>
<dbReference type="SUPFAM" id="SSF51120">
    <property type="entry name" value="beta-Roll"/>
    <property type="match status" value="1"/>
</dbReference>
<feature type="domain" description="DUF4214" evidence="1">
    <location>
        <begin position="278"/>
        <end position="324"/>
    </location>
</feature>
<dbReference type="Proteomes" id="UP000283254">
    <property type="component" value="Unassembled WGS sequence"/>
</dbReference>
<dbReference type="Pfam" id="PF13946">
    <property type="entry name" value="DUF4214"/>
    <property type="match status" value="2"/>
</dbReference>
<dbReference type="InterPro" id="IPR025282">
    <property type="entry name" value="DUF4214"/>
</dbReference>
<evidence type="ECO:0000259" key="1">
    <source>
        <dbReference type="Pfam" id="PF13946"/>
    </source>
</evidence>
<sequence length="344" mass="35182">MYDTNATAISNQLKSTSATFFTDDTIASILDLISTPNNSTIVANNVQASNNTTISDAAGVDIVFVETSATERTNVNVTADIPAIFFQGAGGVNASIGAAPTPSAEGNSSAAIVAGEEIVRVVVGTAGADTITIVDGKNTQVVAGDEDTVVAGSGRTLVIAAEGSSTVVGNDKTVVQATGAEEDFVITTADGKATIVNAATGVSVTMSDVDFVQLDGDDVLIFAANEKQAAVANLYHALLGRNADAGGLEFWYDHADGTTTLHTIASGFLESAEYTALDQDDAEFVAALYEGLFDRTDATGAAYWLERLEDGASRADVATAFAEASVDGDEVEIVGSVTIIDPTA</sequence>
<feature type="domain" description="DUF4214" evidence="1">
    <location>
        <begin position="231"/>
        <end position="276"/>
    </location>
</feature>
<proteinExistence type="predicted"/>
<protein>
    <recommendedName>
        <fullName evidence="1">DUF4214 domain-containing protein</fullName>
    </recommendedName>
</protein>
<accession>A0A422QPK6</accession>
<dbReference type="InterPro" id="IPR011049">
    <property type="entry name" value="Serralysin-like_metalloprot_C"/>
</dbReference>
<comment type="caution">
    <text evidence="2">The sequence shown here is derived from an EMBL/GenBank/DDBJ whole genome shotgun (WGS) entry which is preliminary data.</text>
</comment>
<dbReference type="AlphaFoldDB" id="A0A422QPK6"/>